<dbReference type="OrthoDB" id="9806229at2"/>
<evidence type="ECO:0000259" key="1">
    <source>
        <dbReference type="Pfam" id="PF14588"/>
    </source>
</evidence>
<keyword evidence="3" id="KW-1185">Reference proteome</keyword>
<organism evidence="2 3">
    <name type="scientific">Euzebya pacifica</name>
    <dbReference type="NCBI Taxonomy" id="1608957"/>
    <lineage>
        <taxon>Bacteria</taxon>
        <taxon>Bacillati</taxon>
        <taxon>Actinomycetota</taxon>
        <taxon>Nitriliruptoria</taxon>
        <taxon>Euzebyales</taxon>
    </lineage>
</organism>
<dbReference type="Gene3D" id="3.30.1330.40">
    <property type="entry name" value="RutC-like"/>
    <property type="match status" value="1"/>
</dbReference>
<dbReference type="InterPro" id="IPR035959">
    <property type="entry name" value="RutC-like_sf"/>
</dbReference>
<dbReference type="AlphaFoldDB" id="A0A346XT22"/>
<dbReference type="Proteomes" id="UP000264006">
    <property type="component" value="Chromosome"/>
</dbReference>
<evidence type="ECO:0000313" key="3">
    <source>
        <dbReference type="Proteomes" id="UP000264006"/>
    </source>
</evidence>
<dbReference type="Pfam" id="PF14588">
    <property type="entry name" value="YjgF_endoribonc"/>
    <property type="match status" value="1"/>
</dbReference>
<accession>A0A346XT22</accession>
<sequence>MGAVDDRLAAAGIELPEAPPPAAAYVPWTRTGNLVFTAGQIPVKDGSPISAGKVGADVSLEEGQAAARQCAINVLAQLKAATDGDLDRIARIVKITVFVASAPDFAQQHLVANGASELLGEILGDEVGRHARSAVGTAVLPLDVPVEVEAVAELR</sequence>
<gene>
    <name evidence="2" type="ORF">DVS28_a0668</name>
</gene>
<dbReference type="PANTHER" id="PTHR43760:SF1">
    <property type="entry name" value="ENDORIBONUCLEASE L-PSP_CHORISMATE MUTASE-LIKE DOMAIN-CONTAINING PROTEIN"/>
    <property type="match status" value="1"/>
</dbReference>
<proteinExistence type="predicted"/>
<name>A0A346XT22_9ACTN</name>
<dbReference type="RefSeq" id="WP_114590185.1">
    <property type="nucleotide sequence ID" value="NZ_CP031165.1"/>
</dbReference>
<dbReference type="CDD" id="cd02199">
    <property type="entry name" value="YjgF_YER057c_UK114_like_1"/>
    <property type="match status" value="1"/>
</dbReference>
<protein>
    <submittedName>
        <fullName evidence="2">Endoribonuclease L-PSP</fullName>
    </submittedName>
</protein>
<feature type="domain" description="Endoribonuclease L-PSP/chorismate mutase-like" evidence="1">
    <location>
        <begin position="6"/>
        <end position="153"/>
    </location>
</feature>
<dbReference type="InterPro" id="IPR013813">
    <property type="entry name" value="Endoribo_LPSP/chorism_mut-like"/>
</dbReference>
<dbReference type="PANTHER" id="PTHR43760">
    <property type="entry name" value="ENDORIBONUCLEASE-RELATED"/>
    <property type="match status" value="1"/>
</dbReference>
<dbReference type="SUPFAM" id="SSF55298">
    <property type="entry name" value="YjgF-like"/>
    <property type="match status" value="1"/>
</dbReference>
<dbReference type="EMBL" id="CP031165">
    <property type="protein sequence ID" value="AXV05369.1"/>
    <property type="molecule type" value="Genomic_DNA"/>
</dbReference>
<reference evidence="2 3" key="1">
    <citation type="submission" date="2018-09" db="EMBL/GenBank/DDBJ databases">
        <title>Complete genome sequence of Euzebya sp. DY32-46 isolated from seawater of Pacific Ocean.</title>
        <authorList>
            <person name="Xu L."/>
            <person name="Wu Y.-H."/>
            <person name="Xu X.-W."/>
        </authorList>
    </citation>
    <scope>NUCLEOTIDE SEQUENCE [LARGE SCALE GENOMIC DNA]</scope>
    <source>
        <strain evidence="2 3">DY32-46</strain>
    </source>
</reference>
<dbReference type="KEGG" id="euz:DVS28_a0668"/>
<evidence type="ECO:0000313" key="2">
    <source>
        <dbReference type="EMBL" id="AXV05369.1"/>
    </source>
</evidence>